<evidence type="ECO:0000313" key="3">
    <source>
        <dbReference type="Proteomes" id="UP000237246"/>
    </source>
</evidence>
<evidence type="ECO:0000256" key="1">
    <source>
        <dbReference type="SAM" id="Phobius"/>
    </source>
</evidence>
<evidence type="ECO:0000313" key="2">
    <source>
        <dbReference type="EMBL" id="POI21450.1"/>
    </source>
</evidence>
<dbReference type="EMBL" id="PPHD01069231">
    <property type="protein sequence ID" value="POI21450.1"/>
    <property type="molecule type" value="Genomic_DNA"/>
</dbReference>
<dbReference type="GO" id="GO:0030425">
    <property type="term" value="C:dendrite"/>
    <property type="evidence" value="ECO:0007669"/>
    <property type="project" value="TreeGrafter"/>
</dbReference>
<proteinExistence type="predicted"/>
<reference evidence="2 3" key="1">
    <citation type="submission" date="2018-01" db="EMBL/GenBank/DDBJ databases">
        <title>Comparison of the Chinese Bamboo Partridge and Red Junglefowl genome sequences highlights the importance of demography in genome evolution.</title>
        <authorList>
            <person name="Tiley G.P."/>
            <person name="Kimball R.T."/>
            <person name="Braun E.L."/>
            <person name="Burleigh J.G."/>
        </authorList>
    </citation>
    <scope>NUCLEOTIDE SEQUENCE [LARGE SCALE GENOMIC DNA]</scope>
    <source>
        <strain evidence="2">RTK389</strain>
        <tissue evidence="2">Blood</tissue>
    </source>
</reference>
<protein>
    <submittedName>
        <fullName evidence="2">Uncharacterized protein</fullName>
    </submittedName>
</protein>
<dbReference type="GO" id="GO:0035725">
    <property type="term" value="P:sodium ion transmembrane transport"/>
    <property type="evidence" value="ECO:0007669"/>
    <property type="project" value="TreeGrafter"/>
</dbReference>
<dbReference type="Proteomes" id="UP000237246">
    <property type="component" value="Unassembled WGS sequence"/>
</dbReference>
<dbReference type="PANTHER" id="PTHR45689">
    <property type="entry name" value="I[[H]] CHANNEL, ISOFORM E"/>
    <property type="match status" value="1"/>
</dbReference>
<gene>
    <name evidence="2" type="ORF">CIB84_014803</name>
</gene>
<dbReference type="OrthoDB" id="421226at2759"/>
<keyword evidence="1" id="KW-1133">Transmembrane helix</keyword>
<name>A0A2P4SBG7_BAMTH</name>
<organism evidence="2 3">
    <name type="scientific">Bambusicola thoracicus</name>
    <name type="common">Chinese bamboo-partridge</name>
    <name type="synonym">Perdix thoracica</name>
    <dbReference type="NCBI Taxonomy" id="9083"/>
    <lineage>
        <taxon>Eukaryota</taxon>
        <taxon>Metazoa</taxon>
        <taxon>Chordata</taxon>
        <taxon>Craniata</taxon>
        <taxon>Vertebrata</taxon>
        <taxon>Euteleostomi</taxon>
        <taxon>Archelosauria</taxon>
        <taxon>Archosauria</taxon>
        <taxon>Dinosauria</taxon>
        <taxon>Saurischia</taxon>
        <taxon>Theropoda</taxon>
        <taxon>Coelurosauria</taxon>
        <taxon>Aves</taxon>
        <taxon>Neognathae</taxon>
        <taxon>Galloanserae</taxon>
        <taxon>Galliformes</taxon>
        <taxon>Phasianidae</taxon>
        <taxon>Perdicinae</taxon>
        <taxon>Bambusicola</taxon>
    </lineage>
</organism>
<dbReference type="GO" id="GO:0005249">
    <property type="term" value="F:voltage-gated potassium channel activity"/>
    <property type="evidence" value="ECO:0007669"/>
    <property type="project" value="TreeGrafter"/>
</dbReference>
<dbReference type="AlphaFoldDB" id="A0A2P4SBG7"/>
<feature type="transmembrane region" description="Helical" evidence="1">
    <location>
        <begin position="12"/>
        <end position="32"/>
    </location>
</feature>
<keyword evidence="1" id="KW-0472">Membrane</keyword>
<dbReference type="GO" id="GO:0098855">
    <property type="term" value="C:HCN channel complex"/>
    <property type="evidence" value="ECO:0007669"/>
    <property type="project" value="TreeGrafter"/>
</dbReference>
<dbReference type="GO" id="GO:0003254">
    <property type="term" value="P:regulation of membrane depolarization"/>
    <property type="evidence" value="ECO:0007669"/>
    <property type="project" value="TreeGrafter"/>
</dbReference>
<sequence length="67" mass="7402">MTYDLASAVVRIVNLIGMMLLLCHWDGCLQFLVPMLQDFPDDCWVSLNRMVGICEASGVAKIISGAR</sequence>
<comment type="caution">
    <text evidence="2">The sequence shown here is derived from an EMBL/GenBank/DDBJ whole genome shotgun (WGS) entry which is preliminary data.</text>
</comment>
<keyword evidence="3" id="KW-1185">Reference proteome</keyword>
<dbReference type="InterPro" id="IPR051413">
    <property type="entry name" value="K/Na_HCN_channel"/>
</dbReference>
<keyword evidence="1" id="KW-0812">Transmembrane</keyword>
<dbReference type="GO" id="GO:0030424">
    <property type="term" value="C:axon"/>
    <property type="evidence" value="ECO:0007669"/>
    <property type="project" value="TreeGrafter"/>
</dbReference>
<dbReference type="PANTHER" id="PTHR45689:SF4">
    <property type="entry name" value="POTASSIUM_SODIUM HYPERPOLARIZATION-ACTIVATED CYCLIC NUCLEOTIDE-GATED CHANNEL 4"/>
    <property type="match status" value="1"/>
</dbReference>
<accession>A0A2P4SBG7</accession>